<name>A0A2T0JWA3_9ACTN</name>
<dbReference type="GO" id="GO:0006974">
    <property type="term" value="P:DNA damage response"/>
    <property type="evidence" value="ECO:0007669"/>
    <property type="project" value="TreeGrafter"/>
</dbReference>
<dbReference type="InterPro" id="IPR052022">
    <property type="entry name" value="26kDa_periplasmic_antigen"/>
</dbReference>
<reference evidence="2 3" key="1">
    <citation type="submission" date="2018-03" db="EMBL/GenBank/DDBJ databases">
        <title>Genomic Encyclopedia of Archaeal and Bacterial Type Strains, Phase II (KMG-II): from individual species to whole genera.</title>
        <authorList>
            <person name="Goeker M."/>
        </authorList>
    </citation>
    <scope>NUCLEOTIDE SEQUENCE [LARGE SCALE GENOMIC DNA]</scope>
    <source>
        <strain evidence="2 3">DSM 43146</strain>
    </source>
</reference>
<dbReference type="PANTHER" id="PTHR34387:SF1">
    <property type="entry name" value="PERIPLASMIC IMMUNOGENIC PROTEIN"/>
    <property type="match status" value="1"/>
</dbReference>
<evidence type="ECO:0000313" key="2">
    <source>
        <dbReference type="EMBL" id="PRX11982.1"/>
    </source>
</evidence>
<organism evidence="2 3">
    <name type="scientific">Actinoplanes italicus</name>
    <dbReference type="NCBI Taxonomy" id="113567"/>
    <lineage>
        <taxon>Bacteria</taxon>
        <taxon>Bacillati</taxon>
        <taxon>Actinomycetota</taxon>
        <taxon>Actinomycetes</taxon>
        <taxon>Micromonosporales</taxon>
        <taxon>Micromonosporaceae</taxon>
        <taxon>Actinoplanes</taxon>
    </lineage>
</organism>
<accession>A0A2T0JWA3</accession>
<feature type="compositionally biased region" description="Basic and acidic residues" evidence="1">
    <location>
        <begin position="171"/>
        <end position="180"/>
    </location>
</feature>
<protein>
    <submittedName>
        <fullName evidence="2">Uncharacterized protein</fullName>
    </submittedName>
</protein>
<keyword evidence="3" id="KW-1185">Reference proteome</keyword>
<dbReference type="InterPro" id="IPR007497">
    <property type="entry name" value="SIMPL/DUF541"/>
</dbReference>
<dbReference type="Gene3D" id="3.30.70.2970">
    <property type="entry name" value="Protein of unknown function (DUF541), domain 2"/>
    <property type="match status" value="1"/>
</dbReference>
<evidence type="ECO:0000256" key="1">
    <source>
        <dbReference type="SAM" id="MobiDB-lite"/>
    </source>
</evidence>
<dbReference type="Gene3D" id="3.30.110.170">
    <property type="entry name" value="Protein of unknown function (DUF541), domain 1"/>
    <property type="match status" value="1"/>
</dbReference>
<dbReference type="Pfam" id="PF04402">
    <property type="entry name" value="SIMPL"/>
    <property type="match status" value="1"/>
</dbReference>
<dbReference type="RefSeq" id="WP_203737144.1">
    <property type="nucleotide sequence ID" value="NZ_BOMO01000061.1"/>
</dbReference>
<sequence>MQLIENPWGVTAFGAASVKSKPDLVRVRFEVSRIEPQPAEAFAQVNGTVREVRRVLREHGVPDSAVQRSGLDLSAAWNGYGAERKFRGHECTASFVVESRNLDDTQGLLTELIAAGVTEIKSVDFDTVTKPDLRARARREAVAVARRKAELYAEAAGVVLGPVVHIEDVDPERPGAERYRSHGGGGETSAEDLAPGQVVVSAAVILGFEIAGN</sequence>
<evidence type="ECO:0000313" key="3">
    <source>
        <dbReference type="Proteomes" id="UP000239415"/>
    </source>
</evidence>
<feature type="region of interest" description="Disordered" evidence="1">
    <location>
        <begin position="171"/>
        <end position="191"/>
    </location>
</feature>
<comment type="caution">
    <text evidence="2">The sequence shown here is derived from an EMBL/GenBank/DDBJ whole genome shotgun (WGS) entry which is preliminary data.</text>
</comment>
<dbReference type="PANTHER" id="PTHR34387">
    <property type="entry name" value="SLR1258 PROTEIN"/>
    <property type="match status" value="1"/>
</dbReference>
<dbReference type="EMBL" id="PVMZ01000030">
    <property type="protein sequence ID" value="PRX11982.1"/>
    <property type="molecule type" value="Genomic_DNA"/>
</dbReference>
<proteinExistence type="predicted"/>
<dbReference type="AlphaFoldDB" id="A0A2T0JWA3"/>
<dbReference type="Proteomes" id="UP000239415">
    <property type="component" value="Unassembled WGS sequence"/>
</dbReference>
<gene>
    <name evidence="2" type="ORF">CLV67_1306</name>
</gene>